<sequence>MNCFIYITEHDALTYCVGGRSEATVMCFLPRPMSLMVSPANPSRVYLMDEEFNLFGYTLPTSLIAYQRLVLRGELVQALEVFTSIPEEERISVARFLADLEVTGNKCETLEDFAKEEAHWIELGYVPPGTTFPQTSVQAL</sequence>
<reference evidence="2" key="2">
    <citation type="submission" date="2025-08" db="UniProtKB">
        <authorList>
            <consortium name="RefSeq"/>
        </authorList>
    </citation>
    <scope>IDENTIFICATION</scope>
    <source>
        <tissue evidence="2">Leaf</tissue>
    </source>
</reference>
<evidence type="ECO:0000313" key="2">
    <source>
        <dbReference type="RefSeq" id="XP_019094556.1"/>
    </source>
</evidence>
<evidence type="ECO:0000313" key="1">
    <source>
        <dbReference type="Proteomes" id="UP000694864"/>
    </source>
</evidence>
<protein>
    <submittedName>
        <fullName evidence="2">Coatomer subunit beta'-1-like</fullName>
    </submittedName>
</protein>
<proteinExistence type="predicted"/>
<keyword evidence="1" id="KW-1185">Reference proteome</keyword>
<gene>
    <name evidence="2" type="primary">LOC104758268</name>
</gene>
<reference evidence="1" key="1">
    <citation type="journal article" date="2014" name="Nat. Commun.">
        <title>The emerging biofuel crop Camelina sativa retains a highly undifferentiated hexaploid genome structure.</title>
        <authorList>
            <person name="Kagale S."/>
            <person name="Koh C."/>
            <person name="Nixon J."/>
            <person name="Bollina V."/>
            <person name="Clarke W.E."/>
            <person name="Tuteja R."/>
            <person name="Spillane C."/>
            <person name="Robinson S.J."/>
            <person name="Links M.G."/>
            <person name="Clarke C."/>
            <person name="Higgins E.E."/>
            <person name="Huebert T."/>
            <person name="Sharpe A.G."/>
            <person name="Parkin I.A."/>
        </authorList>
    </citation>
    <scope>NUCLEOTIDE SEQUENCE [LARGE SCALE GENOMIC DNA]</scope>
    <source>
        <strain evidence="1">cv. DH55</strain>
    </source>
</reference>
<name>A0ABM1R6B8_CAMSA</name>
<accession>A0ABM1R6B8</accession>
<dbReference type="RefSeq" id="XP_019094556.1">
    <property type="nucleotide sequence ID" value="XM_019239011.1"/>
</dbReference>
<dbReference type="Proteomes" id="UP000694864">
    <property type="component" value="Chromosome 17"/>
</dbReference>
<organism evidence="1 2">
    <name type="scientific">Camelina sativa</name>
    <name type="common">False flax</name>
    <name type="synonym">Myagrum sativum</name>
    <dbReference type="NCBI Taxonomy" id="90675"/>
    <lineage>
        <taxon>Eukaryota</taxon>
        <taxon>Viridiplantae</taxon>
        <taxon>Streptophyta</taxon>
        <taxon>Embryophyta</taxon>
        <taxon>Tracheophyta</taxon>
        <taxon>Spermatophyta</taxon>
        <taxon>Magnoliopsida</taxon>
        <taxon>eudicotyledons</taxon>
        <taxon>Gunneridae</taxon>
        <taxon>Pentapetalae</taxon>
        <taxon>rosids</taxon>
        <taxon>malvids</taxon>
        <taxon>Brassicales</taxon>
        <taxon>Brassicaceae</taxon>
        <taxon>Camelineae</taxon>
        <taxon>Camelina</taxon>
    </lineage>
</organism>
<dbReference type="GeneID" id="104758268"/>